<dbReference type="GO" id="GO:0016301">
    <property type="term" value="F:kinase activity"/>
    <property type="evidence" value="ECO:0007669"/>
    <property type="project" value="UniProtKB-KW"/>
</dbReference>
<dbReference type="RefSeq" id="WP_326761974.1">
    <property type="nucleotide sequence ID" value="NZ_CP109135.1"/>
</dbReference>
<evidence type="ECO:0000256" key="15">
    <source>
        <dbReference type="ARBA" id="ARBA00030800"/>
    </source>
</evidence>
<dbReference type="CDD" id="cd16917">
    <property type="entry name" value="HATPase_UhpB-NarQ-NarX-like"/>
    <property type="match status" value="1"/>
</dbReference>
<keyword evidence="16" id="KW-0472">Membrane</keyword>
<keyword evidence="13" id="KW-0411">Iron-sulfur</keyword>
<evidence type="ECO:0000256" key="13">
    <source>
        <dbReference type="ARBA" id="ARBA00023014"/>
    </source>
</evidence>
<feature type="domain" description="Histidine kinase" evidence="17">
    <location>
        <begin position="200"/>
        <end position="400"/>
    </location>
</feature>
<sequence length="407" mass="43601">MTVTQQGAAVVPPSRSALRRLPLSARQLPHLVFLAVVVGTLARLVTVHTWLCWAVAPPIVVLALVYVGGLTRWDRLGTRGRPAWLGLLLLLWGCVCWILPADLTTGYVWLAVPLAVVAQRMPGRRLPLAALWVTTVVLVATLVRIRGGFDLELVAPPTAAVWATVALHRTQDRLMRELTATRGELAARQREAGRLAERARLARDLHDTLAQEIAGSRMLLQAAERDWDRRPDAARRQVRAVVDALGTHLAETRGIIHDLTPPGLERDGLESALHELCARADAAPGAPAVSVSTRGEPRPVPDDRAVALLRVTRGLLANACEHARASHVRVTLQHADGAVAVEVSDDGRGFDPATALPGKDGRGFGLAAARERLAELEGTLTVDGVPGRGTRARATLPVRAPVTAGAV</sequence>
<keyword evidence="19" id="KW-1185">Reference proteome</keyword>
<comment type="function">
    <text evidence="14">Member of the two-component regulatory system NreB/NreC involved in the control of dissimilatory nitrate/nitrite reduction in response to oxygen. NreB functions as a direct oxygen sensor histidine kinase which is autophosphorylated, in the absence of oxygen, probably at the conserved histidine residue, and transfers its phosphate group probably to a conserved aspartate residue of NreC. NreB/NreC activates the expression of the nitrate (narGHJI) and nitrite (nir) reductase operons, as well as the putative nitrate transporter gene narT.</text>
</comment>
<evidence type="ECO:0000256" key="2">
    <source>
        <dbReference type="ARBA" id="ARBA00001966"/>
    </source>
</evidence>
<keyword evidence="8" id="KW-0808">Transferase</keyword>
<evidence type="ECO:0000256" key="1">
    <source>
        <dbReference type="ARBA" id="ARBA00000085"/>
    </source>
</evidence>
<evidence type="ECO:0000256" key="6">
    <source>
        <dbReference type="ARBA" id="ARBA00022485"/>
    </source>
</evidence>
<accession>A0ABZ1HNH1</accession>
<dbReference type="InterPro" id="IPR003594">
    <property type="entry name" value="HATPase_dom"/>
</dbReference>
<evidence type="ECO:0000256" key="9">
    <source>
        <dbReference type="ARBA" id="ARBA00022723"/>
    </source>
</evidence>
<dbReference type="InterPro" id="IPR005467">
    <property type="entry name" value="His_kinase_dom"/>
</dbReference>
<keyword evidence="9" id="KW-0479">Metal-binding</keyword>
<evidence type="ECO:0000256" key="4">
    <source>
        <dbReference type="ARBA" id="ARBA00012438"/>
    </source>
</evidence>
<comment type="catalytic activity">
    <reaction evidence="1">
        <text>ATP + protein L-histidine = ADP + protein N-phospho-L-histidine.</text>
        <dbReference type="EC" id="2.7.13.3"/>
    </reaction>
</comment>
<keyword evidence="12" id="KW-0902">Two-component regulatory system</keyword>
<evidence type="ECO:0000256" key="14">
    <source>
        <dbReference type="ARBA" id="ARBA00024827"/>
    </source>
</evidence>
<dbReference type="Gene3D" id="1.20.5.1930">
    <property type="match status" value="1"/>
</dbReference>
<dbReference type="InterPro" id="IPR050482">
    <property type="entry name" value="Sensor_HK_TwoCompSys"/>
</dbReference>
<dbReference type="PIRSF" id="PIRSF037434">
    <property type="entry name" value="STHK_ChrS"/>
    <property type="match status" value="1"/>
</dbReference>
<keyword evidence="11" id="KW-0408">Iron</keyword>
<dbReference type="PRINTS" id="PR00344">
    <property type="entry name" value="BCTRLSENSOR"/>
</dbReference>
<evidence type="ECO:0000313" key="19">
    <source>
        <dbReference type="Proteomes" id="UP001340816"/>
    </source>
</evidence>
<keyword evidence="7" id="KW-0963">Cytoplasm</keyword>
<dbReference type="EMBL" id="CP109135">
    <property type="protein sequence ID" value="WSD20158.1"/>
    <property type="molecule type" value="Genomic_DNA"/>
</dbReference>
<comment type="subcellular location">
    <subcellularLocation>
        <location evidence="3">Cytoplasm</location>
    </subcellularLocation>
</comment>
<dbReference type="Pfam" id="PF02518">
    <property type="entry name" value="HATPase_c"/>
    <property type="match status" value="1"/>
</dbReference>
<dbReference type="SMART" id="SM00387">
    <property type="entry name" value="HATPase_c"/>
    <property type="match status" value="1"/>
</dbReference>
<dbReference type="Pfam" id="PF07730">
    <property type="entry name" value="HisKA_3"/>
    <property type="match status" value="1"/>
</dbReference>
<evidence type="ECO:0000256" key="11">
    <source>
        <dbReference type="ARBA" id="ARBA00023004"/>
    </source>
</evidence>
<dbReference type="PROSITE" id="PS50109">
    <property type="entry name" value="HIS_KIN"/>
    <property type="match status" value="1"/>
</dbReference>
<evidence type="ECO:0000256" key="8">
    <source>
        <dbReference type="ARBA" id="ARBA00022679"/>
    </source>
</evidence>
<organism evidence="18 19">
    <name type="scientific">Streptomyces phaeochromogenes</name>
    <dbReference type="NCBI Taxonomy" id="1923"/>
    <lineage>
        <taxon>Bacteria</taxon>
        <taxon>Bacillati</taxon>
        <taxon>Actinomycetota</taxon>
        <taxon>Actinomycetes</taxon>
        <taxon>Kitasatosporales</taxon>
        <taxon>Streptomycetaceae</taxon>
        <taxon>Streptomyces</taxon>
        <taxon>Streptomyces phaeochromogenes group</taxon>
    </lineage>
</organism>
<dbReference type="PANTHER" id="PTHR24421:SF62">
    <property type="entry name" value="SENSORY TRANSDUCTION HISTIDINE KINASE"/>
    <property type="match status" value="1"/>
</dbReference>
<feature type="transmembrane region" description="Helical" evidence="16">
    <location>
        <begin position="83"/>
        <end position="100"/>
    </location>
</feature>
<dbReference type="PANTHER" id="PTHR24421">
    <property type="entry name" value="NITRATE/NITRITE SENSOR PROTEIN NARX-RELATED"/>
    <property type="match status" value="1"/>
</dbReference>
<dbReference type="Gene3D" id="3.30.565.10">
    <property type="entry name" value="Histidine kinase-like ATPase, C-terminal domain"/>
    <property type="match status" value="1"/>
</dbReference>
<dbReference type="InterPro" id="IPR004358">
    <property type="entry name" value="Sig_transdc_His_kin-like_C"/>
</dbReference>
<dbReference type="SUPFAM" id="SSF55874">
    <property type="entry name" value="ATPase domain of HSP90 chaperone/DNA topoisomerase II/histidine kinase"/>
    <property type="match status" value="1"/>
</dbReference>
<evidence type="ECO:0000256" key="12">
    <source>
        <dbReference type="ARBA" id="ARBA00023012"/>
    </source>
</evidence>
<feature type="transmembrane region" description="Helical" evidence="16">
    <location>
        <begin position="51"/>
        <end position="71"/>
    </location>
</feature>
<comment type="cofactor">
    <cofactor evidence="2">
        <name>[4Fe-4S] cluster</name>
        <dbReference type="ChEBI" id="CHEBI:49883"/>
    </cofactor>
</comment>
<evidence type="ECO:0000256" key="7">
    <source>
        <dbReference type="ARBA" id="ARBA00022490"/>
    </source>
</evidence>
<evidence type="ECO:0000256" key="10">
    <source>
        <dbReference type="ARBA" id="ARBA00022777"/>
    </source>
</evidence>
<dbReference type="InterPro" id="IPR011712">
    <property type="entry name" value="Sig_transdc_His_kin_sub3_dim/P"/>
</dbReference>
<reference evidence="18 19" key="1">
    <citation type="submission" date="2022-10" db="EMBL/GenBank/DDBJ databases">
        <title>The complete genomes of actinobacterial strains from the NBC collection.</title>
        <authorList>
            <person name="Joergensen T.S."/>
            <person name="Alvarez Arevalo M."/>
            <person name="Sterndorff E.B."/>
            <person name="Faurdal D."/>
            <person name="Vuksanovic O."/>
            <person name="Mourched A.-S."/>
            <person name="Charusanti P."/>
            <person name="Shaw S."/>
            <person name="Blin K."/>
            <person name="Weber T."/>
        </authorList>
    </citation>
    <scope>NUCLEOTIDE SEQUENCE [LARGE SCALE GENOMIC DNA]</scope>
    <source>
        <strain evidence="18 19">NBC 01752</strain>
    </source>
</reference>
<gene>
    <name evidence="18" type="ORF">OHB35_46830</name>
</gene>
<dbReference type="EC" id="2.7.13.3" evidence="4"/>
<dbReference type="Proteomes" id="UP001340816">
    <property type="component" value="Chromosome"/>
</dbReference>
<keyword evidence="6" id="KW-0004">4Fe-4S</keyword>
<evidence type="ECO:0000256" key="16">
    <source>
        <dbReference type="SAM" id="Phobius"/>
    </source>
</evidence>
<protein>
    <recommendedName>
        <fullName evidence="5">Oxygen sensor histidine kinase NreB</fullName>
        <ecNumber evidence="4">2.7.13.3</ecNumber>
    </recommendedName>
    <alternativeName>
        <fullName evidence="15">Nitrogen regulation protein B</fullName>
    </alternativeName>
</protein>
<evidence type="ECO:0000313" key="18">
    <source>
        <dbReference type="EMBL" id="WSD20158.1"/>
    </source>
</evidence>
<evidence type="ECO:0000256" key="5">
    <source>
        <dbReference type="ARBA" id="ARBA00017322"/>
    </source>
</evidence>
<keyword evidence="16" id="KW-1133">Transmembrane helix</keyword>
<dbReference type="InterPro" id="IPR036890">
    <property type="entry name" value="HATPase_C_sf"/>
</dbReference>
<keyword evidence="10 18" id="KW-0418">Kinase</keyword>
<evidence type="ECO:0000259" key="17">
    <source>
        <dbReference type="PROSITE" id="PS50109"/>
    </source>
</evidence>
<proteinExistence type="predicted"/>
<name>A0ABZ1HNH1_STRPH</name>
<dbReference type="InterPro" id="IPR017205">
    <property type="entry name" value="Sig_transdc_His_kinase_ChrS"/>
</dbReference>
<keyword evidence="16" id="KW-0812">Transmembrane</keyword>
<feature type="transmembrane region" description="Helical" evidence="16">
    <location>
        <begin position="126"/>
        <end position="143"/>
    </location>
</feature>
<evidence type="ECO:0000256" key="3">
    <source>
        <dbReference type="ARBA" id="ARBA00004496"/>
    </source>
</evidence>